<dbReference type="InterPro" id="IPR058248">
    <property type="entry name" value="Lxx211020-like"/>
</dbReference>
<organism evidence="3 4">
    <name type="scientific">Uruburuella testudinis</name>
    <dbReference type="NCBI Taxonomy" id="1282863"/>
    <lineage>
        <taxon>Bacteria</taxon>
        <taxon>Pseudomonadati</taxon>
        <taxon>Pseudomonadota</taxon>
        <taxon>Betaproteobacteria</taxon>
        <taxon>Neisseriales</taxon>
        <taxon>Neisseriaceae</taxon>
        <taxon>Uruburuella</taxon>
    </lineage>
</organism>
<keyword evidence="2" id="KW-0732">Signal</keyword>
<name>A0ABY4DPZ7_9NEIS</name>
<dbReference type="InterPro" id="IPR007410">
    <property type="entry name" value="LpqE-like"/>
</dbReference>
<dbReference type="PANTHER" id="PTHR36302:SF1">
    <property type="entry name" value="COPPER CHAPERONE PCU(A)C"/>
    <property type="match status" value="1"/>
</dbReference>
<dbReference type="InterPro" id="IPR036182">
    <property type="entry name" value="PCuAC_sf"/>
</dbReference>
<dbReference type="RefSeq" id="WP_244784021.1">
    <property type="nucleotide sequence ID" value="NZ_CP091508.1"/>
</dbReference>
<dbReference type="Gene3D" id="2.60.40.1890">
    <property type="entry name" value="PCu(A)C copper chaperone"/>
    <property type="match status" value="1"/>
</dbReference>
<dbReference type="PANTHER" id="PTHR36302">
    <property type="entry name" value="BLR7088 PROTEIN"/>
    <property type="match status" value="1"/>
</dbReference>
<evidence type="ECO:0000313" key="3">
    <source>
        <dbReference type="EMBL" id="UOO80951.1"/>
    </source>
</evidence>
<proteinExistence type="predicted"/>
<evidence type="ECO:0000256" key="1">
    <source>
        <dbReference type="SAM" id="MobiDB-lite"/>
    </source>
</evidence>
<gene>
    <name evidence="3" type="ORF">LVJ83_08115</name>
</gene>
<evidence type="ECO:0000256" key="2">
    <source>
        <dbReference type="SAM" id="SignalP"/>
    </source>
</evidence>
<accession>A0ABY4DPZ7</accession>
<reference evidence="3 4" key="1">
    <citation type="journal article" date="2022" name="Res Sq">
        <title>Evolution of multicellular longitudinally dividing oral cavity symbionts (Neisseriaceae).</title>
        <authorList>
            <person name="Nyongesa S."/>
            <person name="Weber P."/>
            <person name="Bernet E."/>
            <person name="Pullido F."/>
            <person name="Nieckarz M."/>
            <person name="Delaby M."/>
            <person name="Nieves C."/>
            <person name="Viehboeck T."/>
            <person name="Krause N."/>
            <person name="Rivera-Millot A."/>
            <person name="Nakamura A."/>
            <person name="Vischer N."/>
            <person name="VanNieuwenhze M."/>
            <person name="Brun Y."/>
            <person name="Cava F."/>
            <person name="Bulgheresi S."/>
            <person name="Veyrier F."/>
        </authorList>
    </citation>
    <scope>NUCLEOTIDE SEQUENCE [LARGE SCALE GENOMIC DNA]</scope>
    <source>
        <strain evidence="3 4">CCUG 63373m</strain>
    </source>
</reference>
<feature type="signal peptide" evidence="2">
    <location>
        <begin position="1"/>
        <end position="19"/>
    </location>
</feature>
<keyword evidence="4" id="KW-1185">Reference proteome</keyword>
<dbReference type="Pfam" id="PF04314">
    <property type="entry name" value="PCuAC"/>
    <property type="match status" value="1"/>
</dbReference>
<evidence type="ECO:0000313" key="4">
    <source>
        <dbReference type="Proteomes" id="UP000829817"/>
    </source>
</evidence>
<dbReference type="EMBL" id="CP091508">
    <property type="protein sequence ID" value="UOO80951.1"/>
    <property type="molecule type" value="Genomic_DNA"/>
</dbReference>
<dbReference type="Proteomes" id="UP000829817">
    <property type="component" value="Chromosome"/>
</dbReference>
<protein>
    <submittedName>
        <fullName evidence="3">Copper chaperone PCu(A)C</fullName>
    </submittedName>
</protein>
<dbReference type="SUPFAM" id="SSF110087">
    <property type="entry name" value="DR1885-like metal-binding protein"/>
    <property type="match status" value="1"/>
</dbReference>
<sequence>MKKLMAALLLAGTCQAAFAAGIDVDDAWARTTVQGMNMGGVFMALENDGKTDDVLLGGSTPVAERVEIHTHINDNGVMRMREVEGGLPLPKGREVVLKPGSYHIMLMGLKAPLQEGQKFPLTLKFKNAKAQTVTVETKTPAQSQAPAHHHHQH</sequence>
<feature type="region of interest" description="Disordered" evidence="1">
    <location>
        <begin position="134"/>
        <end position="153"/>
    </location>
</feature>
<feature type="chain" id="PRO_5046918580" evidence="2">
    <location>
        <begin position="20"/>
        <end position="153"/>
    </location>
</feature>